<dbReference type="InterPro" id="IPR027417">
    <property type="entry name" value="P-loop_NTPase"/>
</dbReference>
<gene>
    <name evidence="1" type="ORF">D1781_06280</name>
</gene>
<name>A0A3A1U7I2_9MICO</name>
<proteinExistence type="predicted"/>
<dbReference type="AlphaFoldDB" id="A0A3A1U7I2"/>
<evidence type="ECO:0000313" key="1">
    <source>
        <dbReference type="EMBL" id="RIX31417.1"/>
    </source>
</evidence>
<dbReference type="Pfam" id="PF13238">
    <property type="entry name" value="AAA_18"/>
    <property type="match status" value="1"/>
</dbReference>
<organism evidence="1 2">
    <name type="scientific">Amnibacterium setariae</name>
    <dbReference type="NCBI Taxonomy" id="2306585"/>
    <lineage>
        <taxon>Bacteria</taxon>
        <taxon>Bacillati</taxon>
        <taxon>Actinomycetota</taxon>
        <taxon>Actinomycetes</taxon>
        <taxon>Micrococcales</taxon>
        <taxon>Microbacteriaceae</taxon>
        <taxon>Amnibacterium</taxon>
    </lineage>
</organism>
<evidence type="ECO:0008006" key="3">
    <source>
        <dbReference type="Google" id="ProtNLM"/>
    </source>
</evidence>
<sequence>MSGVGKSTALAGLAARGFPVVDTDEPGWIEVVDGERLWHPARMIALLDEPRSGPVFVSGTVRNQGRFARRFDAVVLLTAPIEVLLERIRLRSTNDFGKREDERAAIVRDRAEVEPLLERTATHVIDATEPPGAVLDRLVAIAAG</sequence>
<dbReference type="SUPFAM" id="SSF52540">
    <property type="entry name" value="P-loop containing nucleoside triphosphate hydrolases"/>
    <property type="match status" value="1"/>
</dbReference>
<dbReference type="Gene3D" id="3.40.50.300">
    <property type="entry name" value="P-loop containing nucleotide triphosphate hydrolases"/>
    <property type="match status" value="1"/>
</dbReference>
<protein>
    <recommendedName>
        <fullName evidence="3">ATP-binding protein</fullName>
    </recommendedName>
</protein>
<dbReference type="OrthoDB" id="5019413at2"/>
<dbReference type="Proteomes" id="UP000265742">
    <property type="component" value="Unassembled WGS sequence"/>
</dbReference>
<keyword evidence="2" id="KW-1185">Reference proteome</keyword>
<reference evidence="2" key="1">
    <citation type="submission" date="2018-09" db="EMBL/GenBank/DDBJ databases">
        <authorList>
            <person name="Kim I."/>
        </authorList>
    </citation>
    <scope>NUCLEOTIDE SEQUENCE [LARGE SCALE GENOMIC DNA]</scope>
    <source>
        <strain evidence="2">DD4a</strain>
    </source>
</reference>
<dbReference type="EMBL" id="QXTG01000001">
    <property type="protein sequence ID" value="RIX31417.1"/>
    <property type="molecule type" value="Genomic_DNA"/>
</dbReference>
<accession>A0A3A1U7I2</accession>
<evidence type="ECO:0000313" key="2">
    <source>
        <dbReference type="Proteomes" id="UP000265742"/>
    </source>
</evidence>
<comment type="caution">
    <text evidence="1">The sequence shown here is derived from an EMBL/GenBank/DDBJ whole genome shotgun (WGS) entry which is preliminary data.</text>
</comment>